<protein>
    <submittedName>
        <fullName evidence="9">Secretion protein Por</fullName>
    </submittedName>
</protein>
<dbReference type="InterPro" id="IPR000209">
    <property type="entry name" value="Peptidase_S8/S53_dom"/>
</dbReference>
<evidence type="ECO:0000256" key="2">
    <source>
        <dbReference type="ARBA" id="ARBA00022670"/>
    </source>
</evidence>
<dbReference type="InterPro" id="IPR026444">
    <property type="entry name" value="Secre_tail"/>
</dbReference>
<keyword evidence="4 6" id="KW-0378">Hydrolase</keyword>
<evidence type="ECO:0000313" key="9">
    <source>
        <dbReference type="EMBL" id="PPZ92634.1"/>
    </source>
</evidence>
<accession>A0A2S7I7V4</accession>
<evidence type="ECO:0000256" key="1">
    <source>
        <dbReference type="ARBA" id="ARBA00011073"/>
    </source>
</evidence>
<sequence>MRKTFIFLLSISALNFVFGQKNNELQKKFSTERVENEKKLEKYLNQNKGKFTNEQIKEMQAKIAGFAGNIPVFLQTDDQPSNRSANLTALQNGTLLGLNGTEINGTGINILVMDGGRAHNTHQEFKSYSDGTFQVTNAEAESVLKSSHATNVTGVILASGAYSGIINWSNGTSSNVSDVRGIIRNATTTNYAFDNTDLGTNYQKLEWYSQNISNHSYGINLGWTYASSASSTYPQVGFYWIGNYDLNTRDTYNGSYYTQDANFDKIVYSNPYQIVVKSAGNYYGTHPNNDPSKAKFKYDNNTKSYVPFAANDIIPEPNCSLGYNCIGWGSLAKNIIVVGATQQIGTIDNTYTSANDVIKASFSSAGPRKDGAIKPDITAVGVELLAPTYSSTYPTNNGYYTKSTGTSFSAPMISGIIGALTQVSRVINNDSGFMFKADEIKALLTHTANEAGNPGPDVWYGWGFADATKAAQLVIDKKNKKAYFERNTLTSGVKFTKTITAKAGESLKATISWIDPAAVPFTTDNDLQNNTTSRLVNDLDLRIIDTTTNTIYYPWKLNVASPMDNATKGDNTVDNVEQILLETPIAGRAYRIEVSNKGTLNNGATPVPATVPQDYALIITGVEESSLGTAEISAEKLVTIYPTKTKDFVNVLIPKGAKTIDIFDLSGKSVLKTEAKSFQTIDVSQLPKGTYIINVKTDKSVSSHKFIKE</sequence>
<reference evidence="9 10" key="1">
    <citation type="submission" date="2018-02" db="EMBL/GenBank/DDBJ databases">
        <title>Draft genome sequence of bacterial isolates from marine environment.</title>
        <authorList>
            <person name="Singh S.K."/>
            <person name="Hill R."/>
            <person name="Major S."/>
            <person name="Cai H."/>
            <person name="Li Y."/>
        </authorList>
    </citation>
    <scope>NUCLEOTIDE SEQUENCE [LARGE SCALE GENOMIC DNA]</scope>
    <source>
        <strain evidence="9 10">IMET F</strain>
    </source>
</reference>
<dbReference type="GO" id="GO:0006508">
    <property type="term" value="P:proteolysis"/>
    <property type="evidence" value="ECO:0007669"/>
    <property type="project" value="UniProtKB-KW"/>
</dbReference>
<gene>
    <name evidence="9" type="ORF">C3729_01075</name>
</gene>
<proteinExistence type="inferred from homology"/>
<dbReference type="SUPFAM" id="SSF52743">
    <property type="entry name" value="Subtilisin-like"/>
    <property type="match status" value="1"/>
</dbReference>
<dbReference type="EMBL" id="PTPZ01000001">
    <property type="protein sequence ID" value="PPZ92634.1"/>
    <property type="molecule type" value="Genomic_DNA"/>
</dbReference>
<dbReference type="InterPro" id="IPR050131">
    <property type="entry name" value="Peptidase_S8_subtilisin-like"/>
</dbReference>
<keyword evidence="2 6" id="KW-0645">Protease</keyword>
<evidence type="ECO:0000313" key="10">
    <source>
        <dbReference type="Proteomes" id="UP000238565"/>
    </source>
</evidence>
<comment type="caution">
    <text evidence="9">The sequence shown here is derived from an EMBL/GenBank/DDBJ whole genome shotgun (WGS) entry which is preliminary data.</text>
</comment>
<evidence type="ECO:0000256" key="6">
    <source>
        <dbReference type="PROSITE-ProRule" id="PRU01240"/>
    </source>
</evidence>
<feature type="domain" description="Peptidase S8/S53" evidence="7">
    <location>
        <begin position="120"/>
        <end position="463"/>
    </location>
</feature>
<evidence type="ECO:0000259" key="7">
    <source>
        <dbReference type="Pfam" id="PF00082"/>
    </source>
</evidence>
<feature type="active site" description="Charge relay system" evidence="6">
    <location>
        <position position="407"/>
    </location>
</feature>
<dbReference type="RefSeq" id="WP_104792444.1">
    <property type="nucleotide sequence ID" value="NZ_PTPZ01000001.1"/>
</dbReference>
<dbReference type="Gene3D" id="2.60.120.380">
    <property type="match status" value="1"/>
</dbReference>
<dbReference type="SUPFAM" id="SSF49785">
    <property type="entry name" value="Galactose-binding domain-like"/>
    <property type="match status" value="1"/>
</dbReference>
<keyword evidence="5 6" id="KW-0720">Serine protease</keyword>
<dbReference type="InterPro" id="IPR015500">
    <property type="entry name" value="Peptidase_S8_subtilisin-rel"/>
</dbReference>
<dbReference type="Pfam" id="PF00082">
    <property type="entry name" value="Peptidase_S8"/>
    <property type="match status" value="1"/>
</dbReference>
<comment type="similarity">
    <text evidence="1 6">Belongs to the peptidase S8 family.</text>
</comment>
<feature type="domain" description="Secretion system C-terminal sorting" evidence="8">
    <location>
        <begin position="640"/>
        <end position="707"/>
    </location>
</feature>
<dbReference type="PANTHER" id="PTHR43806">
    <property type="entry name" value="PEPTIDASE S8"/>
    <property type="match status" value="1"/>
</dbReference>
<dbReference type="Pfam" id="PF18962">
    <property type="entry name" value="Por_Secre_tail"/>
    <property type="match status" value="1"/>
</dbReference>
<evidence type="ECO:0000259" key="8">
    <source>
        <dbReference type="Pfam" id="PF18962"/>
    </source>
</evidence>
<dbReference type="PROSITE" id="PS00138">
    <property type="entry name" value="SUBTILASE_SER"/>
    <property type="match status" value="1"/>
</dbReference>
<dbReference type="PROSITE" id="PS51892">
    <property type="entry name" value="SUBTILASE"/>
    <property type="match status" value="1"/>
</dbReference>
<dbReference type="AlphaFoldDB" id="A0A2S7I7V4"/>
<feature type="active site" description="Charge relay system" evidence="6">
    <location>
        <position position="114"/>
    </location>
</feature>
<dbReference type="InterPro" id="IPR023828">
    <property type="entry name" value="Peptidase_S8_Ser-AS"/>
</dbReference>
<evidence type="ECO:0000256" key="3">
    <source>
        <dbReference type="ARBA" id="ARBA00022729"/>
    </source>
</evidence>
<feature type="active site" description="Charge relay system" evidence="6">
    <location>
        <position position="148"/>
    </location>
</feature>
<dbReference type="Proteomes" id="UP000238565">
    <property type="component" value="Unassembled WGS sequence"/>
</dbReference>
<organism evidence="9 10">
    <name type="scientific">Cloacibacterium normanense</name>
    <dbReference type="NCBI Taxonomy" id="237258"/>
    <lineage>
        <taxon>Bacteria</taxon>
        <taxon>Pseudomonadati</taxon>
        <taxon>Bacteroidota</taxon>
        <taxon>Flavobacteriia</taxon>
        <taxon>Flavobacteriales</taxon>
        <taxon>Weeksellaceae</taxon>
    </lineage>
</organism>
<dbReference type="InterPro" id="IPR008979">
    <property type="entry name" value="Galactose-bd-like_sf"/>
</dbReference>
<dbReference type="PRINTS" id="PR00723">
    <property type="entry name" value="SUBTILISIN"/>
</dbReference>
<dbReference type="NCBIfam" id="TIGR04183">
    <property type="entry name" value="Por_Secre_tail"/>
    <property type="match status" value="1"/>
</dbReference>
<dbReference type="Gene3D" id="3.40.50.200">
    <property type="entry name" value="Peptidase S8/S53 domain"/>
    <property type="match status" value="1"/>
</dbReference>
<keyword evidence="3" id="KW-0732">Signal</keyword>
<dbReference type="GO" id="GO:0004252">
    <property type="term" value="F:serine-type endopeptidase activity"/>
    <property type="evidence" value="ECO:0007669"/>
    <property type="project" value="UniProtKB-UniRule"/>
</dbReference>
<name>A0A2S7I7V4_9FLAO</name>
<dbReference type="InterPro" id="IPR036852">
    <property type="entry name" value="Peptidase_S8/S53_dom_sf"/>
</dbReference>
<evidence type="ECO:0000256" key="5">
    <source>
        <dbReference type="ARBA" id="ARBA00022825"/>
    </source>
</evidence>
<evidence type="ECO:0000256" key="4">
    <source>
        <dbReference type="ARBA" id="ARBA00022801"/>
    </source>
</evidence>
<dbReference type="PANTHER" id="PTHR43806:SF11">
    <property type="entry name" value="CEREVISIN-RELATED"/>
    <property type="match status" value="1"/>
</dbReference>